<organism evidence="1 2">
    <name type="scientific">Corallococcus praedator</name>
    <dbReference type="NCBI Taxonomy" id="2316724"/>
    <lineage>
        <taxon>Bacteria</taxon>
        <taxon>Pseudomonadati</taxon>
        <taxon>Myxococcota</taxon>
        <taxon>Myxococcia</taxon>
        <taxon>Myxococcales</taxon>
        <taxon>Cystobacterineae</taxon>
        <taxon>Myxococcaceae</taxon>
        <taxon>Corallococcus</taxon>
    </lineage>
</organism>
<protein>
    <submittedName>
        <fullName evidence="1">Uncharacterized protein</fullName>
    </submittedName>
</protein>
<accession>A0ABX9QC63</accession>
<comment type="caution">
    <text evidence="1">The sequence shown here is derived from an EMBL/GenBank/DDBJ whole genome shotgun (WGS) entry which is preliminary data.</text>
</comment>
<dbReference type="EMBL" id="RAWI01000227">
    <property type="protein sequence ID" value="RKI01007.1"/>
    <property type="molecule type" value="Genomic_DNA"/>
</dbReference>
<evidence type="ECO:0000313" key="1">
    <source>
        <dbReference type="EMBL" id="RKI01007.1"/>
    </source>
</evidence>
<proteinExistence type="predicted"/>
<dbReference type="InterPro" id="IPR029074">
    <property type="entry name" value="Imm49"/>
</dbReference>
<keyword evidence="2" id="KW-1185">Reference proteome</keyword>
<gene>
    <name evidence="1" type="ORF">D7Y13_25790</name>
</gene>
<evidence type="ECO:0000313" key="2">
    <source>
        <dbReference type="Proteomes" id="UP000278907"/>
    </source>
</evidence>
<dbReference type="Pfam" id="PF15575">
    <property type="entry name" value="Imm49"/>
    <property type="match status" value="1"/>
</dbReference>
<dbReference type="Proteomes" id="UP000278907">
    <property type="component" value="Unassembled WGS sequence"/>
</dbReference>
<sequence length="263" mass="29265">MEFDLALLREDAGAAVRSLIAHIGPGDGERDALVDNTRELCGSFVTIAAATLLLEGRSQPFFLNLCRSAENWRRLLAWLESRGLSPPPASWGLTPLAGAVVACHWELATELATHLTSRFQKETESPVEFAWAHVLRALVLHGVRGEDPTPQLETLERASREDCWPALAWALVRADARAFESAFETALSVHTARTEKLARSFTVRVDRFVAHRFLWFDGLALLRLARRQGLAVHERGHRYCPPLALAPVTERYQGDWVLSLGQG</sequence>
<reference evidence="1 2" key="1">
    <citation type="submission" date="2018-09" db="EMBL/GenBank/DDBJ databases">
        <authorList>
            <person name="Livingstone P.G."/>
            <person name="Whitworth D.E."/>
        </authorList>
    </citation>
    <scope>NUCLEOTIDE SEQUENCE [LARGE SCALE GENOMIC DNA]</scope>
    <source>
        <strain evidence="1 2">CA031B</strain>
    </source>
</reference>
<name>A0ABX9QC63_9BACT</name>